<keyword evidence="6 7" id="KW-0472">Membrane</keyword>
<feature type="transmembrane region" description="Helical" evidence="7">
    <location>
        <begin position="50"/>
        <end position="69"/>
    </location>
</feature>
<feature type="transmembrane region" description="Helical" evidence="7">
    <location>
        <begin position="234"/>
        <end position="254"/>
    </location>
</feature>
<dbReference type="EMBL" id="JBHILM010000004">
    <property type="protein sequence ID" value="MFB5680258.1"/>
    <property type="molecule type" value="Genomic_DNA"/>
</dbReference>
<dbReference type="PANTHER" id="PTHR40074">
    <property type="entry name" value="O-ACETYLTRANSFERASE WECH"/>
    <property type="match status" value="1"/>
</dbReference>
<feature type="transmembrane region" description="Helical" evidence="7">
    <location>
        <begin position="274"/>
        <end position="291"/>
    </location>
</feature>
<name>A0ABV5B3L6_9BACL</name>
<feature type="transmembrane region" description="Helical" evidence="7">
    <location>
        <begin position="338"/>
        <end position="355"/>
    </location>
</feature>
<dbReference type="GO" id="GO:0016746">
    <property type="term" value="F:acyltransferase activity"/>
    <property type="evidence" value="ECO:0007669"/>
    <property type="project" value="UniProtKB-KW"/>
</dbReference>
<evidence type="ECO:0000256" key="4">
    <source>
        <dbReference type="ARBA" id="ARBA00022692"/>
    </source>
</evidence>
<evidence type="ECO:0000313" key="9">
    <source>
        <dbReference type="EMBL" id="MFB5680258.1"/>
    </source>
</evidence>
<evidence type="ECO:0000256" key="2">
    <source>
        <dbReference type="ARBA" id="ARBA00007400"/>
    </source>
</evidence>
<feature type="transmembrane region" description="Helical" evidence="7">
    <location>
        <begin position="138"/>
        <end position="158"/>
    </location>
</feature>
<accession>A0ABV5B3L6</accession>
<keyword evidence="10" id="KW-1185">Reference proteome</keyword>
<evidence type="ECO:0000256" key="5">
    <source>
        <dbReference type="ARBA" id="ARBA00022989"/>
    </source>
</evidence>
<feature type="transmembrane region" description="Helical" evidence="7">
    <location>
        <begin position="89"/>
        <end position="106"/>
    </location>
</feature>
<keyword evidence="5 7" id="KW-1133">Transmembrane helix</keyword>
<evidence type="ECO:0000256" key="3">
    <source>
        <dbReference type="ARBA" id="ARBA00022475"/>
    </source>
</evidence>
<keyword evidence="4 7" id="KW-0812">Transmembrane</keyword>
<keyword evidence="9" id="KW-0808">Transferase</keyword>
<dbReference type="InterPro" id="IPR002656">
    <property type="entry name" value="Acyl_transf_3_dom"/>
</dbReference>
<dbReference type="Proteomes" id="UP001580407">
    <property type="component" value="Unassembled WGS sequence"/>
</dbReference>
<organism evidence="9 10">
    <name type="scientific">Paenibacillus terreus</name>
    <dbReference type="NCBI Taxonomy" id="1387834"/>
    <lineage>
        <taxon>Bacteria</taxon>
        <taxon>Bacillati</taxon>
        <taxon>Bacillota</taxon>
        <taxon>Bacilli</taxon>
        <taxon>Bacillales</taxon>
        <taxon>Paenibacillaceae</taxon>
        <taxon>Paenibacillus</taxon>
    </lineage>
</organism>
<evidence type="ECO:0000259" key="8">
    <source>
        <dbReference type="Pfam" id="PF01757"/>
    </source>
</evidence>
<dbReference type="Pfam" id="PF01757">
    <property type="entry name" value="Acyl_transf_3"/>
    <property type="match status" value="1"/>
</dbReference>
<comment type="subcellular location">
    <subcellularLocation>
        <location evidence="1">Cell membrane</location>
        <topology evidence="1">Multi-pass membrane protein</topology>
    </subcellularLocation>
</comment>
<dbReference type="PANTHER" id="PTHR40074:SF2">
    <property type="entry name" value="O-ACETYLTRANSFERASE WECH"/>
    <property type="match status" value="1"/>
</dbReference>
<feature type="transmembrane region" description="Helical" evidence="7">
    <location>
        <begin position="12"/>
        <end position="30"/>
    </location>
</feature>
<keyword evidence="9" id="KW-0012">Acyltransferase</keyword>
<protein>
    <submittedName>
        <fullName evidence="9">Acyltransferase</fullName>
    </submittedName>
</protein>
<gene>
    <name evidence="9" type="ORF">ACE3NQ_04905</name>
</gene>
<sequence length="393" mass="45066">MGTAKKEKVPELQVVRAFAIIGVIAVHSTSSATLQMTESHYYFFYNFLNIFLKFGTSTFIALSAFVLFYNYLDRPLGSSLIKHFYKQRLLYILVPYFVFSLIYFCLQQTSAGAPGMDAGELTRSFFTKLVTGKAYTHLYFVFINAQFYLLFPLFLWLFKRFRGLHSWAVVLGFALQWAFVIANKYYFQVENRGSWVLSYMAYYMLGAALGIYYPKIKQWLIVRKEHASGTRIAVWSLLWLLWLAAGLSHVYIWYETRMNGLLYNSLLYELLYNIYASLSVLVLLQIASVVYHQGRSALGRGLAQLGSVSFGVYLLHPIVLLLYRLFSPQTGTAWLLHLWYAGGFALALTLAWFVVSMAGRYLPYASVFFGPLPKPKRSELRQEARSSAAFPGK</sequence>
<comment type="caution">
    <text evidence="9">The sequence shown here is derived from an EMBL/GenBank/DDBJ whole genome shotgun (WGS) entry which is preliminary data.</text>
</comment>
<feature type="domain" description="Acyltransferase 3" evidence="8">
    <location>
        <begin position="11"/>
        <end position="354"/>
    </location>
</feature>
<feature type="transmembrane region" description="Helical" evidence="7">
    <location>
        <begin position="193"/>
        <end position="213"/>
    </location>
</feature>
<evidence type="ECO:0000256" key="7">
    <source>
        <dbReference type="SAM" id="Phobius"/>
    </source>
</evidence>
<feature type="transmembrane region" description="Helical" evidence="7">
    <location>
        <begin position="303"/>
        <end position="326"/>
    </location>
</feature>
<dbReference type="RefSeq" id="WP_375524076.1">
    <property type="nucleotide sequence ID" value="NZ_JBHILM010000004.1"/>
</dbReference>
<feature type="transmembrane region" description="Helical" evidence="7">
    <location>
        <begin position="167"/>
        <end position="187"/>
    </location>
</feature>
<keyword evidence="3" id="KW-1003">Cell membrane</keyword>
<proteinExistence type="inferred from homology"/>
<comment type="similarity">
    <text evidence="2">Belongs to the acyltransferase 3 family.</text>
</comment>
<evidence type="ECO:0000256" key="6">
    <source>
        <dbReference type="ARBA" id="ARBA00023136"/>
    </source>
</evidence>
<evidence type="ECO:0000313" key="10">
    <source>
        <dbReference type="Proteomes" id="UP001580407"/>
    </source>
</evidence>
<evidence type="ECO:0000256" key="1">
    <source>
        <dbReference type="ARBA" id="ARBA00004651"/>
    </source>
</evidence>
<reference evidence="9 10" key="1">
    <citation type="submission" date="2024-09" db="EMBL/GenBank/DDBJ databases">
        <authorList>
            <person name="Ruan L."/>
        </authorList>
    </citation>
    <scope>NUCLEOTIDE SEQUENCE [LARGE SCALE GENOMIC DNA]</scope>
    <source>
        <strain evidence="9 10">D33</strain>
    </source>
</reference>